<evidence type="ECO:0000313" key="3">
    <source>
        <dbReference type="EMBL" id="CAB4134073.1"/>
    </source>
</evidence>
<keyword evidence="1" id="KW-0175">Coiled coil</keyword>
<protein>
    <submittedName>
        <fullName evidence="2">Uncharacterized protein</fullName>
    </submittedName>
</protein>
<gene>
    <name evidence="2" type="ORF">UFOVP101_43</name>
    <name evidence="3" type="ORF">UFOVP270_13</name>
</gene>
<evidence type="ECO:0000313" key="2">
    <source>
        <dbReference type="EMBL" id="CAB4128500.1"/>
    </source>
</evidence>
<accession>A0A6J5L773</accession>
<organism evidence="2">
    <name type="scientific">uncultured Caudovirales phage</name>
    <dbReference type="NCBI Taxonomy" id="2100421"/>
    <lineage>
        <taxon>Viruses</taxon>
        <taxon>Duplodnaviria</taxon>
        <taxon>Heunggongvirae</taxon>
        <taxon>Uroviricota</taxon>
        <taxon>Caudoviricetes</taxon>
        <taxon>Peduoviridae</taxon>
        <taxon>Maltschvirus</taxon>
        <taxon>Maltschvirus maltsch</taxon>
    </lineage>
</organism>
<feature type="coiled-coil region" evidence="1">
    <location>
        <begin position="21"/>
        <end position="73"/>
    </location>
</feature>
<sequence>MKEEFNPTTERVLLDENLKIIEEFYEELGSKQKEVEECKKEIFFQQSNMMEIIKALKIENHNLRDKIIQLEGMMSVNFKS</sequence>
<evidence type="ECO:0000256" key="1">
    <source>
        <dbReference type="SAM" id="Coils"/>
    </source>
</evidence>
<name>A0A6J5L773_9CAUD</name>
<reference evidence="2" key="1">
    <citation type="submission" date="2020-04" db="EMBL/GenBank/DDBJ databases">
        <authorList>
            <person name="Chiriac C."/>
            <person name="Salcher M."/>
            <person name="Ghai R."/>
            <person name="Kavagutti S V."/>
        </authorList>
    </citation>
    <scope>NUCLEOTIDE SEQUENCE</scope>
</reference>
<dbReference type="EMBL" id="LR796232">
    <property type="protein sequence ID" value="CAB4128500.1"/>
    <property type="molecule type" value="Genomic_DNA"/>
</dbReference>
<proteinExistence type="predicted"/>
<dbReference type="EMBL" id="LR796285">
    <property type="protein sequence ID" value="CAB4134073.1"/>
    <property type="molecule type" value="Genomic_DNA"/>
</dbReference>